<dbReference type="RefSeq" id="WP_003845258.1">
    <property type="nucleotide sequence ID" value="NZ_BQKK01000001.1"/>
</dbReference>
<name>A0AAV5G673_CORAM</name>
<dbReference type="AlphaFoldDB" id="A0AAV5G673"/>
<feature type="transmembrane region" description="Helical" evidence="1">
    <location>
        <begin position="21"/>
        <end position="41"/>
    </location>
</feature>
<sequence length="83" mass="9377">MAWPKSFRKLSNFSSWPANYRFAYVLVIAGIFVCLGVLVFGNQPAEGQVLLGLGLIVCLVLGWMMPSWALDETEEKAKRAWRK</sequence>
<keyword evidence="1" id="KW-1133">Transmembrane helix</keyword>
<feature type="transmembrane region" description="Helical" evidence="1">
    <location>
        <begin position="47"/>
        <end position="70"/>
    </location>
</feature>
<comment type="caution">
    <text evidence="2">The sequence shown here is derived from an EMBL/GenBank/DDBJ whole genome shotgun (WGS) entry which is preliminary data.</text>
</comment>
<gene>
    <name evidence="2" type="ORF">CAT723_06360</name>
</gene>
<organism evidence="2 3">
    <name type="scientific">Corynebacterium ammoniagenes</name>
    <name type="common">Brevibacterium ammoniagenes</name>
    <dbReference type="NCBI Taxonomy" id="1697"/>
    <lineage>
        <taxon>Bacteria</taxon>
        <taxon>Bacillati</taxon>
        <taxon>Actinomycetota</taxon>
        <taxon>Actinomycetes</taxon>
        <taxon>Mycobacteriales</taxon>
        <taxon>Corynebacteriaceae</taxon>
        <taxon>Corynebacterium</taxon>
    </lineage>
</organism>
<evidence type="ECO:0000313" key="2">
    <source>
        <dbReference type="EMBL" id="GJN42157.1"/>
    </source>
</evidence>
<evidence type="ECO:0000313" key="3">
    <source>
        <dbReference type="Proteomes" id="UP001054925"/>
    </source>
</evidence>
<evidence type="ECO:0000256" key="1">
    <source>
        <dbReference type="SAM" id="Phobius"/>
    </source>
</evidence>
<keyword evidence="1" id="KW-0472">Membrane</keyword>
<reference evidence="2" key="1">
    <citation type="submission" date="2021-12" db="EMBL/GenBank/DDBJ databases">
        <title>Draft genome sequence of Corynebacterium ammoniagenes strain T-723.</title>
        <authorList>
            <person name="Matsuzawa M."/>
            <person name="Hiratani M."/>
            <person name="Abe I."/>
            <person name="Tsuji Y."/>
            <person name="Nakamura J."/>
        </authorList>
    </citation>
    <scope>NUCLEOTIDE SEQUENCE</scope>
    <source>
        <strain evidence="2">T-723</strain>
    </source>
</reference>
<keyword evidence="1" id="KW-0812">Transmembrane</keyword>
<dbReference type="Proteomes" id="UP001054925">
    <property type="component" value="Unassembled WGS sequence"/>
</dbReference>
<proteinExistence type="predicted"/>
<dbReference type="EMBL" id="BQKK01000001">
    <property type="protein sequence ID" value="GJN42157.1"/>
    <property type="molecule type" value="Genomic_DNA"/>
</dbReference>
<accession>A0AAV5G673</accession>
<protein>
    <submittedName>
        <fullName evidence="2">Uncharacterized protein</fullName>
    </submittedName>
</protein>